<sequence>MAWPVGSAALFGIFGGNSSGGSNSLISLLFGGNSGKSLSSIEISPKNVQIAKGTSANLKATAIYSDSTTQDITSETSWTSSDTNLVTVDKNGVSTSVAATSTGTTIITADYQSMKAEASVSVTSATLKTIQVASKEITLANGYKAQFQAVGLFSDSTTQDLTADPSINWLSSETAVATINGTGLVTTIGVGSSSITASYGSVSDTASLNVSNSSLVAITISPANNTMSINDTKQFRATGVFSDSTTADITNQVTWSISSGISHATISASTGLVTASTSAGTATVLATKGAISGSTSLIVANCNLTGITITPTNPIALGTGIQFTATGSYSNCSSQNITSNFVWNSTNTEIATISNSTPNAGYASSVSAGTVIIEATKGVIVGNTALEVRRITLTSLAITPSTFSMQHISGFPKNQPFSASGTYSDGTIMDLTSQVIWSSSNTSVATVSNSSPNQGIISPAGTGNVQIIATKDGISGTAIVTITSDSTSPELSTVTGSGANYVIVSFTENVNITQAGSIANWKVADPNTQAGSCTTLNNFSGSTQTSDFSISSITPISPSEYKINFSANTQAKLYTVLVNNTGAGAIKDLANNQIVCPNSLNFTGQDSVKPYLLSAVSTNSTTIQVTFSEAVNSTGGGVTDATVPSNWIISEDDNSSNNNLCADPTSPSVSSVTKVSSSTYKLNIVGWAQCAIRYKVVVAPTVVDIASTPNSMGSPSSLNFIGVEQLKLISAQAISANSIKLTFSKAVKADSSCSTISSCSERYKIPTALGSVTNAMVGTGNEDNTVTLAHQTAQGGYVYTVIVANNVDDDQFNNTSNSFKGIRNASDSEYVQSQPKDRAGFMGLGATIDSFADGAYFDDPFLDGTTFSFAFNYDGKVYLGTNDKNSAAFRFEPSGLNSTLITFSFLNLLSPTCSTATGFGTNASGTCGADSIGPNSEYGVVGFTSITSTISSSNFELLYIGNLKDGVNKVYYTQDKDSVLDWKEATWSATGGGNTKSIQTIYGFNDRVYSAASSAHGTQAPAVAVHSLTETGGEVTLGAGSDLSLRSVNYIGKNASIDNPCKAGNSSCVVGIDSMLYVANPTLGGPKLFLANNGGVVHSTTTPPTSSAHFSLALSLRAAERGNATLVLPGSPTGLQKLSPGQKGAPLMVEYNGRLYLARNLSTGETNSTTQTTNNGAELWKCEVSCGTNSNWKKIATASNFGSDSNNKAISLLQVNGSSLYIGFDNQFGTRIYKSTATEINPSDDGNGHADFTLQSVQGLGGGYTRIFSSTSVYDGINSYIYVVVGTGSNAVKVFRQTN</sequence>
<evidence type="ECO:0000313" key="4">
    <source>
        <dbReference type="Proteomes" id="UP001209737"/>
    </source>
</evidence>
<organism evidence="3 4">
    <name type="scientific">Leptospira limi</name>
    <dbReference type="NCBI Taxonomy" id="2950023"/>
    <lineage>
        <taxon>Bacteria</taxon>
        <taxon>Pseudomonadati</taxon>
        <taxon>Spirochaetota</taxon>
        <taxon>Spirochaetia</taxon>
        <taxon>Leptospirales</taxon>
        <taxon>Leptospiraceae</taxon>
        <taxon>Leptospira</taxon>
    </lineage>
</organism>
<keyword evidence="4" id="KW-1185">Reference proteome</keyword>
<dbReference type="SMART" id="SM00635">
    <property type="entry name" value="BID_2"/>
    <property type="match status" value="5"/>
</dbReference>
<dbReference type="InterPro" id="IPR003343">
    <property type="entry name" value="Big_2"/>
</dbReference>
<dbReference type="InterPro" id="IPR008964">
    <property type="entry name" value="Invasin/intimin_cell_adhesion"/>
</dbReference>
<evidence type="ECO:0000313" key="3">
    <source>
        <dbReference type="EMBL" id="MCW7462159.1"/>
    </source>
</evidence>
<name>A0ABT3LWR2_9LEPT</name>
<dbReference type="Pfam" id="PF02368">
    <property type="entry name" value="Big_2"/>
    <property type="match status" value="4"/>
</dbReference>
<gene>
    <name evidence="3" type="ORF">ND812_08660</name>
</gene>
<keyword evidence="1" id="KW-0732">Signal</keyword>
<feature type="domain" description="BIG2" evidence="2">
    <location>
        <begin position="303"/>
        <end position="387"/>
    </location>
</feature>
<feature type="domain" description="BIG2" evidence="2">
    <location>
        <begin position="37"/>
        <end position="121"/>
    </location>
</feature>
<dbReference type="SUPFAM" id="SSF49373">
    <property type="entry name" value="Invasin/intimin cell-adhesion fragments"/>
    <property type="match status" value="3"/>
</dbReference>
<dbReference type="Proteomes" id="UP001209737">
    <property type="component" value="Unassembled WGS sequence"/>
</dbReference>
<dbReference type="Gene3D" id="2.60.40.1080">
    <property type="match status" value="5"/>
</dbReference>
<reference evidence="3 4" key="1">
    <citation type="submission" date="2022-06" db="EMBL/GenBank/DDBJ databases">
        <title>Leptospira isolates from biofilms formed at urban environments.</title>
        <authorList>
            <person name="Ribeiro P.S."/>
            <person name="Sousa T."/>
            <person name="Carvalho N."/>
            <person name="Aburjaile F."/>
            <person name="Neves F."/>
            <person name="Oliveira D."/>
            <person name="Blanco L."/>
            <person name="Lima J."/>
            <person name="Costa F."/>
            <person name="Brenig B."/>
            <person name="Soares S."/>
            <person name="Ramos R."/>
            <person name="Goes-Neto A."/>
            <person name="Matiuzzi M."/>
            <person name="Azevedo V."/>
            <person name="Ristow P."/>
        </authorList>
    </citation>
    <scope>NUCLEOTIDE SEQUENCE [LARGE SCALE GENOMIC DNA]</scope>
    <source>
        <strain evidence="3 4">VSF25</strain>
    </source>
</reference>
<accession>A0ABT3LWR2</accession>
<proteinExistence type="predicted"/>
<comment type="caution">
    <text evidence="3">The sequence shown here is derived from an EMBL/GenBank/DDBJ whole genome shotgun (WGS) entry which is preliminary data.</text>
</comment>
<protein>
    <submittedName>
        <fullName evidence="3">Ig-like domain-containing protein</fullName>
    </submittedName>
</protein>
<feature type="domain" description="BIG2" evidence="2">
    <location>
        <begin position="126"/>
        <end position="209"/>
    </location>
</feature>
<feature type="domain" description="BIG2" evidence="2">
    <location>
        <begin position="214"/>
        <end position="298"/>
    </location>
</feature>
<evidence type="ECO:0000256" key="1">
    <source>
        <dbReference type="ARBA" id="ARBA00022729"/>
    </source>
</evidence>
<dbReference type="EMBL" id="JAMQPV010000001">
    <property type="protein sequence ID" value="MCW7462159.1"/>
    <property type="molecule type" value="Genomic_DNA"/>
</dbReference>
<dbReference type="Gene3D" id="2.60.40.1220">
    <property type="match status" value="1"/>
</dbReference>
<dbReference type="InterPro" id="IPR014755">
    <property type="entry name" value="Cu-Rt/internalin_Ig-like"/>
</dbReference>
<dbReference type="RefSeq" id="WP_265375129.1">
    <property type="nucleotide sequence ID" value="NZ_JAMQPV010000001.1"/>
</dbReference>
<evidence type="ECO:0000259" key="2">
    <source>
        <dbReference type="SMART" id="SM00635"/>
    </source>
</evidence>
<feature type="domain" description="BIG2" evidence="2">
    <location>
        <begin position="392"/>
        <end position="481"/>
    </location>
</feature>